<sequence>MQGPAPDGRSEVYDVDAVYDALAMSEHIDGGFTTFVSECGRPAQPLNAFVLGMNRPGILLAFQNPLCREAGSSLSNRTSDPNCKLNISVTGRNPSKRPRHSDYLQPLPLAFSLSAFSQMISWNEAKPNRDLDTGVEAVIMTRILGSIGHVHQLISELRLSDFRPDPTNSHLSARFQEVPCRFGANPRNDPQRSGKLLKVLVSPAFTHWRERSKIWALYIMRRLLQMRRYAEGNLMRKAILAWHKMTSGLVAANNQVALATFARSLQQEVFMRWVKFASKSAHARSVLAAAIERLRSTLMSITWNRWCKRVGEIHSDICAIKFFEHRDKAARFRRWLERVVKVTAQREYMHICLKFREHNLIVATWNQWRKYVDDIGSARMAVKWSRERKKIGYWLRWRESVVASKRAAYALKTKAFVQWVALSKKGHATRRNMFFAVRCLKFYTIKMAFKLWCFYMRNTQVTYELVHEMESRSQTSAMTIAWKRWSYHVEFAQCAKNLASKATAFVIKASMAKAWSTWREYRMSHAVSERALTFWVQCLMRKVFERWCQIARYRAFLWEMTSLSRAHRNARLRMVAWDSWRMVQSANVLDACARCHKYHLFLTSSFKRWTVATTQALIDMEHWRIAEGYNCRALIGITFTRWIETMHGLPSLAFKLEQQEIAFQHRVWRLGVDALCLWRKVAKAGVMHRKSITFAALFERGNRLKKYVRSWYQWSWACWCGRVALARSQLRLWHSHVEEELIKRGKYETASKHNKIRLRRRTFMTWLDTWLIGARVRLAKAVLDANAQRRALRKWRHVQHEAARIQQCLIRADRHYKGRALSLCFSVFVHTWARRMLLRAFSYRRQRRSTVLVLRGWGKLMYEAKAEQWPSAERNRVN</sequence>
<accession>C1FDB4</accession>
<dbReference type="RefSeq" id="XP_002507104.1">
    <property type="nucleotide sequence ID" value="XM_002507058.1"/>
</dbReference>
<reference evidence="1 2" key="1">
    <citation type="journal article" date="2009" name="Science">
        <title>Green evolution and dynamic adaptations revealed by genomes of the marine picoeukaryotes Micromonas.</title>
        <authorList>
            <person name="Worden A.Z."/>
            <person name="Lee J.H."/>
            <person name="Mock T."/>
            <person name="Rouze P."/>
            <person name="Simmons M.P."/>
            <person name="Aerts A.L."/>
            <person name="Allen A.E."/>
            <person name="Cuvelier M.L."/>
            <person name="Derelle E."/>
            <person name="Everett M.V."/>
            <person name="Foulon E."/>
            <person name="Grimwood J."/>
            <person name="Gundlach H."/>
            <person name="Henrissat B."/>
            <person name="Napoli C."/>
            <person name="McDonald S.M."/>
            <person name="Parker M.S."/>
            <person name="Rombauts S."/>
            <person name="Salamov A."/>
            <person name="Von Dassow P."/>
            <person name="Badger J.H."/>
            <person name="Coutinho P.M."/>
            <person name="Demir E."/>
            <person name="Dubchak I."/>
            <person name="Gentemann C."/>
            <person name="Eikrem W."/>
            <person name="Gready J.E."/>
            <person name="John U."/>
            <person name="Lanier W."/>
            <person name="Lindquist E.A."/>
            <person name="Lucas S."/>
            <person name="Mayer K.F."/>
            <person name="Moreau H."/>
            <person name="Not F."/>
            <person name="Otillar R."/>
            <person name="Panaud O."/>
            <person name="Pangilinan J."/>
            <person name="Paulsen I."/>
            <person name="Piegu B."/>
            <person name="Poliakov A."/>
            <person name="Robbens S."/>
            <person name="Schmutz J."/>
            <person name="Toulza E."/>
            <person name="Wyss T."/>
            <person name="Zelensky A."/>
            <person name="Zhou K."/>
            <person name="Armbrust E.V."/>
            <person name="Bhattacharya D."/>
            <person name="Goodenough U.W."/>
            <person name="Van de Peer Y."/>
            <person name="Grigoriev I.V."/>
        </authorList>
    </citation>
    <scope>NUCLEOTIDE SEQUENCE [LARGE SCALE GENOMIC DNA]</scope>
    <source>
        <strain evidence="2">RCC299 / NOUM17</strain>
    </source>
</reference>
<evidence type="ECO:0000313" key="1">
    <source>
        <dbReference type="EMBL" id="ACO68362.1"/>
    </source>
</evidence>
<dbReference type="EMBL" id="CP001574">
    <property type="protein sequence ID" value="ACO68362.1"/>
    <property type="molecule type" value="Genomic_DNA"/>
</dbReference>
<dbReference type="InParanoid" id="C1FDB4"/>
<name>C1FDB4_MICCC</name>
<gene>
    <name evidence="1" type="primary">SFI1</name>
    <name evidence="1" type="ORF">MICPUN_113943</name>
</gene>
<keyword evidence="2" id="KW-1185">Reference proteome</keyword>
<dbReference type="GeneID" id="8250421"/>
<evidence type="ECO:0000313" key="2">
    <source>
        <dbReference type="Proteomes" id="UP000002009"/>
    </source>
</evidence>
<organism evidence="1 2">
    <name type="scientific">Micromonas commoda (strain RCC299 / NOUM17 / CCMP2709)</name>
    <name type="common">Picoplanktonic green alga</name>
    <dbReference type="NCBI Taxonomy" id="296587"/>
    <lineage>
        <taxon>Eukaryota</taxon>
        <taxon>Viridiplantae</taxon>
        <taxon>Chlorophyta</taxon>
        <taxon>Mamiellophyceae</taxon>
        <taxon>Mamiellales</taxon>
        <taxon>Mamiellaceae</taxon>
        <taxon>Micromonas</taxon>
    </lineage>
</organism>
<dbReference type="AlphaFoldDB" id="C1FDB4"/>
<protein>
    <submittedName>
        <fullName evidence="1">Spindle assembly associated Sfi1</fullName>
    </submittedName>
</protein>
<dbReference type="Proteomes" id="UP000002009">
    <property type="component" value="Chromosome 1"/>
</dbReference>
<proteinExistence type="predicted"/>
<dbReference type="KEGG" id="mis:MICPUN_113943"/>